<dbReference type="RefSeq" id="WP_081133948.1">
    <property type="nucleotide sequence ID" value="NZ_CAXUDG010000023.1"/>
</dbReference>
<accession>A0A367CGV0</accession>
<dbReference type="STRING" id="53345.LIU_04770"/>
<evidence type="ECO:0000313" key="1">
    <source>
        <dbReference type="EMBL" id="RCA11794.1"/>
    </source>
</evidence>
<organism evidence="1 2">
    <name type="scientific">Enterococcus durans</name>
    <dbReference type="NCBI Taxonomy" id="53345"/>
    <lineage>
        <taxon>Bacteria</taxon>
        <taxon>Bacillati</taxon>
        <taxon>Bacillota</taxon>
        <taxon>Bacilli</taxon>
        <taxon>Lactobacillales</taxon>
        <taxon>Enterococcaceae</taxon>
        <taxon>Enterococcus</taxon>
    </lineage>
</organism>
<proteinExistence type="predicted"/>
<reference evidence="1 2" key="1">
    <citation type="submission" date="2015-06" db="EMBL/GenBank/DDBJ databases">
        <title>The Genome Sequence of Enterococcus durans 4EA1.</title>
        <authorList>
            <consortium name="The Broad Institute Genomics Platform"/>
            <consortium name="The Broad Institute Genome Sequencing Center for Infectious Disease"/>
            <person name="Earl A.M."/>
            <person name="Van Tyne D."/>
            <person name="Lebreton F."/>
            <person name="Saavedra J.T."/>
            <person name="Gilmore M.S."/>
            <person name="Manson Mcguire A."/>
            <person name="Clock S."/>
            <person name="Crupain M."/>
            <person name="Rangan U."/>
            <person name="Young S."/>
            <person name="Abouelleil A."/>
            <person name="Cao P."/>
            <person name="Chapman S.B."/>
            <person name="Griggs A."/>
            <person name="Priest M."/>
            <person name="Shea T."/>
            <person name="Wortman J."/>
            <person name="Nusbaum C."/>
            <person name="Birren B."/>
        </authorList>
    </citation>
    <scope>NUCLEOTIDE SEQUENCE [LARGE SCALE GENOMIC DNA]</scope>
    <source>
        <strain evidence="1 2">4EA1</strain>
    </source>
</reference>
<dbReference type="Proteomes" id="UP000252797">
    <property type="component" value="Unassembled WGS sequence"/>
</dbReference>
<name>A0A367CGV0_9ENTE</name>
<comment type="caution">
    <text evidence="1">The sequence shown here is derived from an EMBL/GenBank/DDBJ whole genome shotgun (WGS) entry which is preliminary data.</text>
</comment>
<dbReference type="AlphaFoldDB" id="A0A367CGV0"/>
<sequence length="172" mass="19689">MKKVIFSLAIIVIIGITASLGLLDATFSYDDISEQDYRISLKKATTIFKEEAHQEKVDAIQFISKKDVKNQTNNTFEYLFIYQDQVVVIDPTTGKTEINPVEKTEKRSYVTFDIDAVSSVKTPQAAMKEALKQCGQKRAKAKDWQLLIKNSKLYYEVDLLDNERTQRLLIQA</sequence>
<evidence type="ECO:0000313" key="2">
    <source>
        <dbReference type="Proteomes" id="UP000252797"/>
    </source>
</evidence>
<gene>
    <name evidence="1" type="ORF">EA71_00708</name>
</gene>
<protein>
    <submittedName>
        <fullName evidence="1">Uncharacterized protein</fullName>
    </submittedName>
</protein>
<dbReference type="EMBL" id="LEPB01000002">
    <property type="protein sequence ID" value="RCA11794.1"/>
    <property type="molecule type" value="Genomic_DNA"/>
</dbReference>